<evidence type="ECO:0000313" key="10">
    <source>
        <dbReference type="Proteomes" id="UP000283374"/>
    </source>
</evidence>
<feature type="domain" description="ABC3 transporter permease C-terminal" evidence="8">
    <location>
        <begin position="720"/>
        <end position="834"/>
    </location>
</feature>
<keyword evidence="2" id="KW-1003">Cell membrane</keyword>
<dbReference type="OrthoDB" id="9780560at2"/>
<comment type="caution">
    <text evidence="9">The sequence shown here is derived from an EMBL/GenBank/DDBJ whole genome shotgun (WGS) entry which is preliminary data.</text>
</comment>
<evidence type="ECO:0000256" key="2">
    <source>
        <dbReference type="ARBA" id="ARBA00022475"/>
    </source>
</evidence>
<evidence type="ECO:0000256" key="3">
    <source>
        <dbReference type="ARBA" id="ARBA00022692"/>
    </source>
</evidence>
<reference evidence="9 10" key="1">
    <citation type="submission" date="2018-08" db="EMBL/GenBank/DDBJ databases">
        <title>Cellulomonas rhizosphaerae sp. nov., a novel actinomycete isolated from soil.</title>
        <authorList>
            <person name="Tian Y."/>
        </authorList>
    </citation>
    <scope>NUCLEOTIDE SEQUENCE [LARGE SCALE GENOMIC DNA]</scope>
    <source>
        <strain evidence="9 10">NEAU-TCZ24</strain>
    </source>
</reference>
<evidence type="ECO:0000256" key="1">
    <source>
        <dbReference type="ARBA" id="ARBA00004651"/>
    </source>
</evidence>
<feature type="transmembrane region" description="Helical" evidence="7">
    <location>
        <begin position="359"/>
        <end position="378"/>
    </location>
</feature>
<keyword evidence="3 7" id="KW-0812">Transmembrane</keyword>
<dbReference type="GO" id="GO:0005886">
    <property type="term" value="C:plasma membrane"/>
    <property type="evidence" value="ECO:0007669"/>
    <property type="project" value="UniProtKB-SubCell"/>
</dbReference>
<keyword evidence="5 7" id="KW-0472">Membrane</keyword>
<keyword evidence="4 7" id="KW-1133">Transmembrane helix</keyword>
<evidence type="ECO:0000256" key="7">
    <source>
        <dbReference type="SAM" id="Phobius"/>
    </source>
</evidence>
<dbReference type="InterPro" id="IPR050250">
    <property type="entry name" value="Macrolide_Exporter_MacB"/>
</dbReference>
<feature type="transmembrane region" description="Helical" evidence="7">
    <location>
        <begin position="309"/>
        <end position="339"/>
    </location>
</feature>
<feature type="transmembrane region" description="Helical" evidence="7">
    <location>
        <begin position="715"/>
        <end position="740"/>
    </location>
</feature>
<name>A0A413RKT4_9CELL</name>
<dbReference type="PANTHER" id="PTHR30572:SF4">
    <property type="entry name" value="ABC TRANSPORTER PERMEASE YTRF"/>
    <property type="match status" value="1"/>
</dbReference>
<proteinExistence type="inferred from homology"/>
<dbReference type="PANTHER" id="PTHR30572">
    <property type="entry name" value="MEMBRANE COMPONENT OF TRANSPORTER-RELATED"/>
    <property type="match status" value="1"/>
</dbReference>
<evidence type="ECO:0000256" key="6">
    <source>
        <dbReference type="ARBA" id="ARBA00038076"/>
    </source>
</evidence>
<organism evidence="9 10">
    <name type="scientific">Cellulomonas rhizosphaerae</name>
    <dbReference type="NCBI Taxonomy" id="2293719"/>
    <lineage>
        <taxon>Bacteria</taxon>
        <taxon>Bacillati</taxon>
        <taxon>Actinomycetota</taxon>
        <taxon>Actinomycetes</taxon>
        <taxon>Micrococcales</taxon>
        <taxon>Cellulomonadaceae</taxon>
        <taxon>Cellulomonas</taxon>
    </lineage>
</organism>
<dbReference type="RefSeq" id="WP_118767432.1">
    <property type="nucleotide sequence ID" value="NZ_QWKP01000199.1"/>
</dbReference>
<accession>A0A413RKT4</accession>
<dbReference type="EMBL" id="QWKP01000199">
    <property type="protein sequence ID" value="RHA40071.1"/>
    <property type="molecule type" value="Genomic_DNA"/>
</dbReference>
<evidence type="ECO:0000256" key="4">
    <source>
        <dbReference type="ARBA" id="ARBA00022989"/>
    </source>
</evidence>
<gene>
    <name evidence="9" type="ORF">D1825_10800</name>
</gene>
<feature type="transmembrane region" description="Helical" evidence="7">
    <location>
        <begin position="489"/>
        <end position="509"/>
    </location>
</feature>
<evidence type="ECO:0000259" key="8">
    <source>
        <dbReference type="Pfam" id="PF02687"/>
    </source>
</evidence>
<dbReference type="GO" id="GO:0022857">
    <property type="term" value="F:transmembrane transporter activity"/>
    <property type="evidence" value="ECO:0007669"/>
    <property type="project" value="TreeGrafter"/>
</dbReference>
<feature type="transmembrane region" description="Helical" evidence="7">
    <location>
        <begin position="438"/>
        <end position="468"/>
    </location>
</feature>
<feature type="transmembrane region" description="Helical" evidence="7">
    <location>
        <begin position="12"/>
        <end position="36"/>
    </location>
</feature>
<keyword evidence="10" id="KW-1185">Reference proteome</keyword>
<protein>
    <submittedName>
        <fullName evidence="9">ABC transporter permease</fullName>
    </submittedName>
</protein>
<feature type="transmembrane region" description="Helical" evidence="7">
    <location>
        <begin position="407"/>
        <end position="426"/>
    </location>
</feature>
<feature type="transmembrane region" description="Helical" evidence="7">
    <location>
        <begin position="760"/>
        <end position="786"/>
    </location>
</feature>
<evidence type="ECO:0000313" key="9">
    <source>
        <dbReference type="EMBL" id="RHA40071.1"/>
    </source>
</evidence>
<feature type="transmembrane region" description="Helical" evidence="7">
    <location>
        <begin position="806"/>
        <end position="825"/>
    </location>
</feature>
<comment type="similarity">
    <text evidence="6">Belongs to the ABC-4 integral membrane protein family.</text>
</comment>
<dbReference type="InterPro" id="IPR003838">
    <property type="entry name" value="ABC3_permease_C"/>
</dbReference>
<comment type="subcellular location">
    <subcellularLocation>
        <location evidence="1">Cell membrane</location>
        <topology evidence="1">Multi-pass membrane protein</topology>
    </subcellularLocation>
</comment>
<evidence type="ECO:0000256" key="5">
    <source>
        <dbReference type="ARBA" id="ARBA00023136"/>
    </source>
</evidence>
<dbReference type="Proteomes" id="UP000283374">
    <property type="component" value="Unassembled WGS sequence"/>
</dbReference>
<dbReference type="Pfam" id="PF02687">
    <property type="entry name" value="FtsX"/>
    <property type="match status" value="2"/>
</dbReference>
<feature type="transmembrane region" description="Helical" evidence="7">
    <location>
        <begin position="258"/>
        <end position="288"/>
    </location>
</feature>
<feature type="domain" description="ABC3 transporter permease C-terminal" evidence="8">
    <location>
        <begin position="268"/>
        <end position="384"/>
    </location>
</feature>
<dbReference type="AlphaFoldDB" id="A0A413RKT4"/>
<sequence length="843" mass="85139">MGRVALRGIRAHLVRFFLSVLAVALGVAFVAGTFALRTMLGSTFTDIVATTTLGDAYVRGAHEAGASTSGFGGVSRNLVPLDLVPTIEAVDGVERALPDLQGPAVLVGADGTAVQSTQAPSFAFGYDARDPALHLVAGRAPAAADEVALETATLASSGLALGDTTRVVLAGEIREVRVVGEVRLGSALAGATVVFVDTATAEALFAPDGEVASIGVYAADGVSQSDLVARLAPVVGADAQVVTGEQLRDETTAAIEQVLGFITTFLLVFAGISLFVGAFIIANTFSMWVRQRTRELALLRAVGASPLQVFTSIVLQAVVVGLVGAGVGVVAGLGLVVVLRRVLAGLGMQLTGRIPLDGFTVLVSVLIGTLVSVAAAAVPARRAALVPPVEALRDEVTVPERSLRRRAVVGIVLLVLGIGAVAWAMAAPGADAAGARLGYGAGAVVLGVLAVSPVLARAVLRVLGAVLLPLRPVGRLARGNVTRNPRRTANTAGALMIGMALVGASAVIASTAQASTSAIVSKEATADFVLRAPPSSSVPAQALDDVRALPDVRAADSFASAALRVDGSSTAVSGIDPAAVGRSIVVEDVAGSLASALAAGEIAVQRTAADDRGWALGDRVTLTGESGTRTARVGAIIDSPAFGVPVVVPADLLSDLVPAAQQVVSTVFVTVVAGAALDDVRAELTATVRPYVVVTVMDPEEFVSELADQVDQVLVILYALLGLSVVIAVLGIVNTLALSVIERTREIGLLRAVGLGRLQLASVITAESVLTAVFGTVVGLAVGVALASTLPTVFGDVGLRELAVPWSSLLAMLALAVVVGVLAAVGPGVRAARLAVLQAVSTD</sequence>